<accession>A0A1C5I4K9</accession>
<name>A0A1C5I4K9_9ACTN</name>
<dbReference type="Pfam" id="PF07690">
    <property type="entry name" value="MFS_1"/>
    <property type="match status" value="1"/>
</dbReference>
<dbReference type="Gene3D" id="1.20.1250.20">
    <property type="entry name" value="MFS general substrate transporter like domains"/>
    <property type="match status" value="1"/>
</dbReference>
<evidence type="ECO:0000256" key="7">
    <source>
        <dbReference type="SAM" id="Phobius"/>
    </source>
</evidence>
<feature type="transmembrane region" description="Helical" evidence="7">
    <location>
        <begin position="311"/>
        <end position="341"/>
    </location>
</feature>
<evidence type="ECO:0000256" key="1">
    <source>
        <dbReference type="ARBA" id="ARBA00004651"/>
    </source>
</evidence>
<dbReference type="RefSeq" id="WP_091061395.1">
    <property type="nucleotide sequence ID" value="NZ_FMDM01000004.1"/>
</dbReference>
<keyword evidence="6 7" id="KW-0472">Membrane</keyword>
<dbReference type="PANTHER" id="PTHR23517:SF2">
    <property type="entry name" value="MULTIDRUG RESISTANCE PROTEIN MDTH"/>
    <property type="match status" value="1"/>
</dbReference>
<evidence type="ECO:0000256" key="6">
    <source>
        <dbReference type="ARBA" id="ARBA00023136"/>
    </source>
</evidence>
<feature type="transmembrane region" description="Helical" evidence="7">
    <location>
        <begin position="381"/>
        <end position="403"/>
    </location>
</feature>
<evidence type="ECO:0000256" key="5">
    <source>
        <dbReference type="ARBA" id="ARBA00022989"/>
    </source>
</evidence>
<keyword evidence="9" id="KW-1185">Reference proteome</keyword>
<feature type="transmembrane region" description="Helical" evidence="7">
    <location>
        <begin position="288"/>
        <end position="305"/>
    </location>
</feature>
<feature type="transmembrane region" description="Helical" evidence="7">
    <location>
        <begin position="249"/>
        <end position="268"/>
    </location>
</feature>
<dbReference type="InterPro" id="IPR050171">
    <property type="entry name" value="MFS_Transporters"/>
</dbReference>
<feature type="transmembrane region" description="Helical" evidence="7">
    <location>
        <begin position="218"/>
        <end position="243"/>
    </location>
</feature>
<dbReference type="InterPro" id="IPR011701">
    <property type="entry name" value="MFS"/>
</dbReference>
<evidence type="ECO:0000256" key="4">
    <source>
        <dbReference type="ARBA" id="ARBA00022692"/>
    </source>
</evidence>
<keyword evidence="2" id="KW-0813">Transport</keyword>
<dbReference type="SUPFAM" id="SSF103473">
    <property type="entry name" value="MFS general substrate transporter"/>
    <property type="match status" value="1"/>
</dbReference>
<proteinExistence type="predicted"/>
<evidence type="ECO:0000313" key="8">
    <source>
        <dbReference type="EMBL" id="SCG53143.1"/>
    </source>
</evidence>
<evidence type="ECO:0000256" key="2">
    <source>
        <dbReference type="ARBA" id="ARBA00022448"/>
    </source>
</evidence>
<feature type="transmembrane region" description="Helical" evidence="7">
    <location>
        <begin position="83"/>
        <end position="102"/>
    </location>
</feature>
<feature type="transmembrane region" description="Helical" evidence="7">
    <location>
        <begin position="174"/>
        <end position="197"/>
    </location>
</feature>
<feature type="transmembrane region" description="Helical" evidence="7">
    <location>
        <begin position="26"/>
        <end position="47"/>
    </location>
</feature>
<dbReference type="GO" id="GO:0022857">
    <property type="term" value="F:transmembrane transporter activity"/>
    <property type="evidence" value="ECO:0007669"/>
    <property type="project" value="InterPro"/>
</dbReference>
<keyword evidence="5 7" id="KW-1133">Transmembrane helix</keyword>
<evidence type="ECO:0000256" key="3">
    <source>
        <dbReference type="ARBA" id="ARBA00022475"/>
    </source>
</evidence>
<keyword evidence="4 7" id="KW-0812">Transmembrane</keyword>
<protein>
    <submittedName>
        <fullName evidence="8">Major Facilitator Superfamily protein</fullName>
    </submittedName>
</protein>
<feature type="transmembrane region" description="Helical" evidence="7">
    <location>
        <begin position="353"/>
        <end position="375"/>
    </location>
</feature>
<feature type="transmembrane region" description="Helical" evidence="7">
    <location>
        <begin position="53"/>
        <end position="71"/>
    </location>
</feature>
<reference evidence="9" key="1">
    <citation type="submission" date="2016-06" db="EMBL/GenBank/DDBJ databases">
        <authorList>
            <person name="Varghese N."/>
            <person name="Submissions Spin"/>
        </authorList>
    </citation>
    <scope>NUCLEOTIDE SEQUENCE [LARGE SCALE GENOMIC DNA]</scope>
    <source>
        <strain evidence="9">DSM 45647</strain>
    </source>
</reference>
<sequence length="416" mass="42640">MASASPSPAALTAVPHRRPDTTLLRAQLVTAVGDGCFYVTFVVYLVQVGHLRPAQVGGLLTVAWGAGFLLTHPVGALGDRIGLRRVTILLSTATAAALLTLASAPTPWLVSSACVAYAIAQSGAGATRQALLVSLVPSTELVTVRAGIQTAVNAGIGLGATAGGLALLAGTPTVYRAALVGDAALFAVSAIMLTRLPPAARAPVRTGHGWDAPRDTRYVVVAALNAVLYLYMPMLGVLLPLYLTSRTTAPRSIVAAVFVVNTLGVLGWQRRAARRVTTLAEATRAIRLAGLALCAACVLFWTATATTDPAVAAGLLLAAVAVQVAGELRLAAGSWCVGFALADPTRPGQWQGVYSSGVPLARAVGPAALTTLVMVWSGPGWLVLGLVFLATGLATTLAVTWAAHRRPFQTLDPGAT</sequence>
<dbReference type="STRING" id="745366.GA0070213_104434"/>
<dbReference type="InterPro" id="IPR036259">
    <property type="entry name" value="MFS_trans_sf"/>
</dbReference>
<dbReference type="Proteomes" id="UP000199360">
    <property type="component" value="Unassembled WGS sequence"/>
</dbReference>
<gene>
    <name evidence="8" type="ORF">GA0070213_104434</name>
</gene>
<keyword evidence="3" id="KW-1003">Cell membrane</keyword>
<comment type="subcellular location">
    <subcellularLocation>
        <location evidence="1">Cell membrane</location>
        <topology evidence="1">Multi-pass membrane protein</topology>
    </subcellularLocation>
</comment>
<organism evidence="8 9">
    <name type="scientific">Micromonospora humi</name>
    <dbReference type="NCBI Taxonomy" id="745366"/>
    <lineage>
        <taxon>Bacteria</taxon>
        <taxon>Bacillati</taxon>
        <taxon>Actinomycetota</taxon>
        <taxon>Actinomycetes</taxon>
        <taxon>Micromonosporales</taxon>
        <taxon>Micromonosporaceae</taxon>
        <taxon>Micromonospora</taxon>
    </lineage>
</organism>
<evidence type="ECO:0000313" key="9">
    <source>
        <dbReference type="Proteomes" id="UP000199360"/>
    </source>
</evidence>
<dbReference type="AlphaFoldDB" id="A0A1C5I4K9"/>
<dbReference type="EMBL" id="FMDM01000004">
    <property type="protein sequence ID" value="SCG53143.1"/>
    <property type="molecule type" value="Genomic_DNA"/>
</dbReference>
<dbReference type="GO" id="GO:0005886">
    <property type="term" value="C:plasma membrane"/>
    <property type="evidence" value="ECO:0007669"/>
    <property type="project" value="UniProtKB-SubCell"/>
</dbReference>
<dbReference type="PANTHER" id="PTHR23517">
    <property type="entry name" value="RESISTANCE PROTEIN MDTM, PUTATIVE-RELATED-RELATED"/>
    <property type="match status" value="1"/>
</dbReference>
<dbReference type="OrthoDB" id="3865324at2"/>